<keyword evidence="4" id="KW-0378">Hydrolase</keyword>
<keyword evidence="3" id="KW-1185">Reference proteome</keyword>
<name>A0A1U7VKT6_NICSY</name>
<feature type="compositionally biased region" description="Basic and acidic residues" evidence="1">
    <location>
        <begin position="1"/>
        <end position="19"/>
    </location>
</feature>
<feature type="domain" description="Retrotransposon gag" evidence="2">
    <location>
        <begin position="365"/>
        <end position="418"/>
    </location>
</feature>
<proteinExistence type="predicted"/>
<feature type="compositionally biased region" description="Polar residues" evidence="1">
    <location>
        <begin position="252"/>
        <end position="270"/>
    </location>
</feature>
<evidence type="ECO:0000259" key="2">
    <source>
        <dbReference type="Pfam" id="PF03732"/>
    </source>
</evidence>
<feature type="compositionally biased region" description="Basic and acidic residues" evidence="1">
    <location>
        <begin position="34"/>
        <end position="62"/>
    </location>
</feature>
<keyword evidence="4" id="KW-0347">Helicase</keyword>
<reference evidence="4" key="2">
    <citation type="submission" date="2025-08" db="UniProtKB">
        <authorList>
            <consortium name="RefSeq"/>
        </authorList>
    </citation>
    <scope>IDENTIFICATION</scope>
    <source>
        <tissue evidence="4">Leaf</tissue>
    </source>
</reference>
<dbReference type="InterPro" id="IPR005162">
    <property type="entry name" value="Retrotrans_gag_dom"/>
</dbReference>
<feature type="compositionally biased region" description="Acidic residues" evidence="1">
    <location>
        <begin position="70"/>
        <end position="99"/>
    </location>
</feature>
<feature type="region of interest" description="Disordered" evidence="1">
    <location>
        <begin position="1"/>
        <end position="182"/>
    </location>
</feature>
<evidence type="ECO:0000256" key="1">
    <source>
        <dbReference type="SAM" id="MobiDB-lite"/>
    </source>
</evidence>
<evidence type="ECO:0000313" key="4">
    <source>
        <dbReference type="RefSeq" id="XP_009762954.1"/>
    </source>
</evidence>
<dbReference type="AlphaFoldDB" id="A0A1U7VKT6"/>
<dbReference type="Proteomes" id="UP000189701">
    <property type="component" value="Unplaced"/>
</dbReference>
<gene>
    <name evidence="4" type="primary">LOC104214926</name>
</gene>
<sequence>MVPVVERERSKEPVQKEATDGLSFSWMEDEDDNRGEKEGGVVGSHEEHTNQDIANEEEKSKNEGYSGEEKESEIEDMVGEQVDDSIEEEDNSKSEDEDQEKASESECVDEENEEENENMSEESEGSMTIGNTVIALSEEASREKRTKEPGPLLTPFTGDEEASSNKDDLPLSEVGKKPKKTHVKATKSIVPIRKEMAIPAKTHLAMSKIKVVDEQIIKESRGAKKPMKQVSIVKHVIELDREDKSESGLLEKSSTQNRKVAKATKTTTPSVDMGEPDEENVFADIDEYIEDTNTIVPPRVDAASFKVEHSLILMLKAEGFFQNSTDDDPTQHLKILLGVYAMNMQNIISDDALRLRVFKKSSTREARQWIQIIPPNSIYTWPELVRAFLAKGFPQNKKFELQDKIFFFKQLLGEHLHEA</sequence>
<organism evidence="3 4">
    <name type="scientific">Nicotiana sylvestris</name>
    <name type="common">Wood tobacco</name>
    <name type="synonym">South American tobacco</name>
    <dbReference type="NCBI Taxonomy" id="4096"/>
    <lineage>
        <taxon>Eukaryota</taxon>
        <taxon>Viridiplantae</taxon>
        <taxon>Streptophyta</taxon>
        <taxon>Embryophyta</taxon>
        <taxon>Tracheophyta</taxon>
        <taxon>Spermatophyta</taxon>
        <taxon>Magnoliopsida</taxon>
        <taxon>eudicotyledons</taxon>
        <taxon>Gunneridae</taxon>
        <taxon>Pentapetalae</taxon>
        <taxon>asterids</taxon>
        <taxon>lamiids</taxon>
        <taxon>Solanales</taxon>
        <taxon>Solanaceae</taxon>
        <taxon>Nicotianoideae</taxon>
        <taxon>Nicotianeae</taxon>
        <taxon>Nicotiana</taxon>
    </lineage>
</organism>
<dbReference type="eggNOG" id="KOG0017">
    <property type="taxonomic scope" value="Eukaryota"/>
</dbReference>
<feature type="region of interest" description="Disordered" evidence="1">
    <location>
        <begin position="244"/>
        <end position="277"/>
    </location>
</feature>
<dbReference type="GO" id="GO:0004386">
    <property type="term" value="F:helicase activity"/>
    <property type="evidence" value="ECO:0007669"/>
    <property type="project" value="UniProtKB-KW"/>
</dbReference>
<reference evidence="3" key="1">
    <citation type="journal article" date="2013" name="Genome Biol.">
        <title>Reference genomes and transcriptomes of Nicotiana sylvestris and Nicotiana tomentosiformis.</title>
        <authorList>
            <person name="Sierro N."/>
            <person name="Battey J.N."/>
            <person name="Ouadi S."/>
            <person name="Bovet L."/>
            <person name="Goepfert S."/>
            <person name="Bakaher N."/>
            <person name="Peitsch M.C."/>
            <person name="Ivanov N.V."/>
        </authorList>
    </citation>
    <scope>NUCLEOTIDE SEQUENCE [LARGE SCALE GENOMIC DNA]</scope>
</reference>
<dbReference type="PANTHER" id="PTHR33223">
    <property type="entry name" value="CCHC-TYPE DOMAIN-CONTAINING PROTEIN"/>
    <property type="match status" value="1"/>
</dbReference>
<accession>A0A1U7VKT6</accession>
<keyword evidence="4" id="KW-0547">Nucleotide-binding</keyword>
<protein>
    <submittedName>
        <fullName evidence="4">DNA helicase INO80</fullName>
    </submittedName>
</protein>
<dbReference type="RefSeq" id="XP_009762954.1">
    <property type="nucleotide sequence ID" value="XM_009764652.1"/>
</dbReference>
<keyword evidence="4" id="KW-0067">ATP-binding</keyword>
<evidence type="ECO:0000313" key="3">
    <source>
        <dbReference type="Proteomes" id="UP000189701"/>
    </source>
</evidence>
<feature type="compositionally biased region" description="Acidic residues" evidence="1">
    <location>
        <begin position="106"/>
        <end position="124"/>
    </location>
</feature>
<dbReference type="Pfam" id="PF03732">
    <property type="entry name" value="Retrotrans_gag"/>
    <property type="match status" value="1"/>
</dbReference>
<dbReference type="PANTHER" id="PTHR33223:SF11">
    <property type="entry name" value="ELEMENT PROTEIN, PUTATIVE-RELATED"/>
    <property type="match status" value="1"/>
</dbReference>
<feature type="compositionally biased region" description="Basic and acidic residues" evidence="1">
    <location>
        <begin position="139"/>
        <end position="148"/>
    </location>
</feature>